<protein>
    <submittedName>
        <fullName evidence="1">Uncharacterized protein</fullName>
    </submittedName>
</protein>
<proteinExistence type="predicted"/>
<dbReference type="EMBL" id="JAGKHQ010000158">
    <property type="protein sequence ID" value="KAG7471703.1"/>
    <property type="molecule type" value="Genomic_DNA"/>
</dbReference>
<evidence type="ECO:0000313" key="2">
    <source>
        <dbReference type="Proteomes" id="UP000693946"/>
    </source>
</evidence>
<dbReference type="Proteomes" id="UP000693946">
    <property type="component" value="Unassembled WGS sequence"/>
</dbReference>
<keyword evidence="2" id="KW-1185">Reference proteome</keyword>
<dbReference type="AlphaFoldDB" id="A0AAV6PQK8"/>
<comment type="caution">
    <text evidence="1">The sequence shown here is derived from an EMBL/GenBank/DDBJ whole genome shotgun (WGS) entry which is preliminary data.</text>
</comment>
<feature type="non-terminal residue" evidence="1">
    <location>
        <position position="81"/>
    </location>
</feature>
<name>A0AAV6PQK8_SOLSE</name>
<gene>
    <name evidence="1" type="ORF">JOB18_036397</name>
</gene>
<sequence>MHCCHVCVDHKKKKKQRWFPVGVEERRLAAPKITTRGMGIIQLLPKASESSHAVPGYFRFVEAPPPAPVQLSLRASSSRLW</sequence>
<evidence type="ECO:0000313" key="1">
    <source>
        <dbReference type="EMBL" id="KAG7471703.1"/>
    </source>
</evidence>
<accession>A0AAV6PQK8</accession>
<organism evidence="1 2">
    <name type="scientific">Solea senegalensis</name>
    <name type="common">Senegalese sole</name>
    <dbReference type="NCBI Taxonomy" id="28829"/>
    <lineage>
        <taxon>Eukaryota</taxon>
        <taxon>Metazoa</taxon>
        <taxon>Chordata</taxon>
        <taxon>Craniata</taxon>
        <taxon>Vertebrata</taxon>
        <taxon>Euteleostomi</taxon>
        <taxon>Actinopterygii</taxon>
        <taxon>Neopterygii</taxon>
        <taxon>Teleostei</taxon>
        <taxon>Neoteleostei</taxon>
        <taxon>Acanthomorphata</taxon>
        <taxon>Carangaria</taxon>
        <taxon>Pleuronectiformes</taxon>
        <taxon>Pleuronectoidei</taxon>
        <taxon>Soleidae</taxon>
        <taxon>Solea</taxon>
    </lineage>
</organism>
<reference evidence="1 2" key="1">
    <citation type="journal article" date="2021" name="Sci. Rep.">
        <title>Chromosome anchoring in Senegalese sole (Solea senegalensis) reveals sex-associated markers and genome rearrangements in flatfish.</title>
        <authorList>
            <person name="Guerrero-Cozar I."/>
            <person name="Gomez-Garrido J."/>
            <person name="Berbel C."/>
            <person name="Martinez-Blanch J.F."/>
            <person name="Alioto T."/>
            <person name="Claros M.G."/>
            <person name="Gagnaire P.A."/>
            <person name="Manchado M."/>
        </authorList>
    </citation>
    <scope>NUCLEOTIDE SEQUENCE [LARGE SCALE GENOMIC DNA]</scope>
    <source>
        <strain evidence="1">Sse05_10M</strain>
    </source>
</reference>